<dbReference type="PANTHER" id="PTHR24012">
    <property type="entry name" value="RNA BINDING PROTEIN"/>
    <property type="match status" value="1"/>
</dbReference>
<feature type="non-terminal residue" evidence="5">
    <location>
        <position position="190"/>
    </location>
</feature>
<dbReference type="AlphaFoldDB" id="S8DU70"/>
<dbReference type="InterPro" id="IPR012677">
    <property type="entry name" value="Nucleotide-bd_a/b_plait_sf"/>
</dbReference>
<dbReference type="Proteomes" id="UP000015453">
    <property type="component" value="Unassembled WGS sequence"/>
</dbReference>
<feature type="non-terminal residue" evidence="5">
    <location>
        <position position="1"/>
    </location>
</feature>
<protein>
    <recommendedName>
        <fullName evidence="4">RRM domain-containing protein</fullName>
    </recommendedName>
</protein>
<reference evidence="5 6" key="1">
    <citation type="journal article" date="2013" name="BMC Genomics">
        <title>The miniature genome of a carnivorous plant Genlisea aurea contains a low number of genes and short non-coding sequences.</title>
        <authorList>
            <person name="Leushkin E.V."/>
            <person name="Sutormin R.A."/>
            <person name="Nabieva E.R."/>
            <person name="Penin A.A."/>
            <person name="Kondrashov A.S."/>
            <person name="Logacheva M.D."/>
        </authorList>
    </citation>
    <scope>NUCLEOTIDE SEQUENCE [LARGE SCALE GENOMIC DNA]</scope>
</reference>
<gene>
    <name evidence="5" type="ORF">M569_08017</name>
</gene>
<evidence type="ECO:0000256" key="3">
    <source>
        <dbReference type="PROSITE-ProRule" id="PRU00176"/>
    </source>
</evidence>
<organism evidence="5 6">
    <name type="scientific">Genlisea aurea</name>
    <dbReference type="NCBI Taxonomy" id="192259"/>
    <lineage>
        <taxon>Eukaryota</taxon>
        <taxon>Viridiplantae</taxon>
        <taxon>Streptophyta</taxon>
        <taxon>Embryophyta</taxon>
        <taxon>Tracheophyta</taxon>
        <taxon>Spermatophyta</taxon>
        <taxon>Magnoliopsida</taxon>
        <taxon>eudicotyledons</taxon>
        <taxon>Gunneridae</taxon>
        <taxon>Pentapetalae</taxon>
        <taxon>asterids</taxon>
        <taxon>lamiids</taxon>
        <taxon>Lamiales</taxon>
        <taxon>Lentibulariaceae</taxon>
        <taxon>Genlisea</taxon>
    </lineage>
</organism>
<dbReference type="Gene3D" id="3.30.70.330">
    <property type="match status" value="2"/>
</dbReference>
<dbReference type="GO" id="GO:0003723">
    <property type="term" value="F:RNA binding"/>
    <property type="evidence" value="ECO:0007669"/>
    <property type="project" value="UniProtKB-UniRule"/>
</dbReference>
<dbReference type="SMART" id="SM00360">
    <property type="entry name" value="RRM"/>
    <property type="match status" value="2"/>
</dbReference>
<accession>S8DU70</accession>
<feature type="domain" description="RRM" evidence="4">
    <location>
        <begin position="101"/>
        <end position="181"/>
    </location>
</feature>
<dbReference type="PROSITE" id="PS50102">
    <property type="entry name" value="RRM"/>
    <property type="match status" value="2"/>
</dbReference>
<dbReference type="SUPFAM" id="SSF54928">
    <property type="entry name" value="RNA-binding domain, RBD"/>
    <property type="match status" value="2"/>
</dbReference>
<dbReference type="InterPro" id="IPR035979">
    <property type="entry name" value="RBD_domain_sf"/>
</dbReference>
<keyword evidence="1" id="KW-0677">Repeat</keyword>
<evidence type="ECO:0000256" key="1">
    <source>
        <dbReference type="ARBA" id="ARBA00022737"/>
    </source>
</evidence>
<dbReference type="OrthoDB" id="410044at2759"/>
<keyword evidence="2 3" id="KW-0694">RNA-binding</keyword>
<proteinExistence type="predicted"/>
<keyword evidence="6" id="KW-1185">Reference proteome</keyword>
<evidence type="ECO:0000259" key="4">
    <source>
        <dbReference type="PROSITE" id="PS50102"/>
    </source>
</evidence>
<comment type="caution">
    <text evidence="5">The sequence shown here is derived from an EMBL/GenBank/DDBJ whole genome shotgun (WGS) entry which is preliminary data.</text>
</comment>
<evidence type="ECO:0000313" key="5">
    <source>
        <dbReference type="EMBL" id="EPS66758.1"/>
    </source>
</evidence>
<evidence type="ECO:0000313" key="6">
    <source>
        <dbReference type="Proteomes" id="UP000015453"/>
    </source>
</evidence>
<dbReference type="EMBL" id="AUSU01003494">
    <property type="protein sequence ID" value="EPS66758.1"/>
    <property type="molecule type" value="Genomic_DNA"/>
</dbReference>
<feature type="domain" description="RRM" evidence="4">
    <location>
        <begin position="7"/>
        <end position="88"/>
    </location>
</feature>
<sequence>VDNADYVKLYVVGVPRTVTERDVSAVFGEFGHIIEVVLLKDKVTGLQQECCFVKYATLDHAERAMAAFNIHYTFPGASIPMKVRYADGECERLGGIGMRFNRLYIRSLNKQASKRDIEEIFSPFGIIEEIYIVKDELKQCRGSAFVQFSSREMAISAIKALNGIYVMRGCDQPLTVRFVDPKKPRMGDSR</sequence>
<evidence type="ECO:0000256" key="2">
    <source>
        <dbReference type="ARBA" id="ARBA00022884"/>
    </source>
</evidence>
<dbReference type="InterPro" id="IPR000504">
    <property type="entry name" value="RRM_dom"/>
</dbReference>
<name>S8DU70_9LAMI</name>
<dbReference type="Pfam" id="PF00076">
    <property type="entry name" value="RRM_1"/>
    <property type="match status" value="2"/>
</dbReference>